<sequence>MASLPRDSSHQKQYCKMLTCIWHVVCREESNIHCLLECPLARCIWESSAIDRQLWDDRFRTVRDCVELTAKRLDANEIGEFVAILWECWNAQNPFLFGKLDQRLDVLSHWARSFVHSCRETKLRSDGVKGTHPCILGPPQIGILKLNFDGSKIGIRAGGDIVQAGAKQGQGFARPEVEEARSYLFALQQAKDFGHTDIIVEGDCLGLVQVLKSRIALDNSTWDIDVPDAIVSRASEDMFAYVDSNLI</sequence>
<accession>A0A9Q1K2A4</accession>
<name>A0A9Q1K2A4_9CARY</name>
<dbReference type="EMBL" id="JAKOGI010000430">
    <property type="protein sequence ID" value="KAJ8435145.1"/>
    <property type="molecule type" value="Genomic_DNA"/>
</dbReference>
<dbReference type="AlphaFoldDB" id="A0A9Q1K2A4"/>
<dbReference type="OrthoDB" id="1748820at2759"/>
<dbReference type="GO" id="GO:0004523">
    <property type="term" value="F:RNA-DNA hybrid ribonuclease activity"/>
    <property type="evidence" value="ECO:0007669"/>
    <property type="project" value="InterPro"/>
</dbReference>
<gene>
    <name evidence="2" type="ORF">Cgig2_018973</name>
</gene>
<dbReference type="GO" id="GO:0003676">
    <property type="term" value="F:nucleic acid binding"/>
    <property type="evidence" value="ECO:0007669"/>
    <property type="project" value="InterPro"/>
</dbReference>
<evidence type="ECO:0000313" key="3">
    <source>
        <dbReference type="Proteomes" id="UP001153076"/>
    </source>
</evidence>
<protein>
    <recommendedName>
        <fullName evidence="1">RNase H type-1 domain-containing protein</fullName>
    </recommendedName>
</protein>
<evidence type="ECO:0000313" key="2">
    <source>
        <dbReference type="EMBL" id="KAJ8435145.1"/>
    </source>
</evidence>
<dbReference type="Pfam" id="PF13456">
    <property type="entry name" value="RVT_3"/>
    <property type="match status" value="1"/>
</dbReference>
<feature type="domain" description="RNase H type-1" evidence="1">
    <location>
        <begin position="159"/>
        <end position="220"/>
    </location>
</feature>
<dbReference type="InterPro" id="IPR044730">
    <property type="entry name" value="RNase_H-like_dom_plant"/>
</dbReference>
<organism evidence="2 3">
    <name type="scientific">Carnegiea gigantea</name>
    <dbReference type="NCBI Taxonomy" id="171969"/>
    <lineage>
        <taxon>Eukaryota</taxon>
        <taxon>Viridiplantae</taxon>
        <taxon>Streptophyta</taxon>
        <taxon>Embryophyta</taxon>
        <taxon>Tracheophyta</taxon>
        <taxon>Spermatophyta</taxon>
        <taxon>Magnoliopsida</taxon>
        <taxon>eudicotyledons</taxon>
        <taxon>Gunneridae</taxon>
        <taxon>Pentapetalae</taxon>
        <taxon>Caryophyllales</taxon>
        <taxon>Cactineae</taxon>
        <taxon>Cactaceae</taxon>
        <taxon>Cactoideae</taxon>
        <taxon>Echinocereeae</taxon>
        <taxon>Carnegiea</taxon>
    </lineage>
</organism>
<comment type="caution">
    <text evidence="2">The sequence shown here is derived from an EMBL/GenBank/DDBJ whole genome shotgun (WGS) entry which is preliminary data.</text>
</comment>
<keyword evidence="3" id="KW-1185">Reference proteome</keyword>
<dbReference type="Proteomes" id="UP001153076">
    <property type="component" value="Unassembled WGS sequence"/>
</dbReference>
<dbReference type="InterPro" id="IPR002156">
    <property type="entry name" value="RNaseH_domain"/>
</dbReference>
<proteinExistence type="predicted"/>
<reference evidence="2" key="1">
    <citation type="submission" date="2022-04" db="EMBL/GenBank/DDBJ databases">
        <title>Carnegiea gigantea Genome sequencing and assembly v2.</title>
        <authorList>
            <person name="Copetti D."/>
            <person name="Sanderson M.J."/>
            <person name="Burquez A."/>
            <person name="Wojciechowski M.F."/>
        </authorList>
    </citation>
    <scope>NUCLEOTIDE SEQUENCE</scope>
    <source>
        <strain evidence="2">SGP5-SGP5p</strain>
        <tissue evidence="2">Aerial part</tissue>
    </source>
</reference>
<dbReference type="InterPro" id="IPR052929">
    <property type="entry name" value="RNase_H-like_EbsB-rel"/>
</dbReference>
<dbReference type="CDD" id="cd06222">
    <property type="entry name" value="RNase_H_like"/>
    <property type="match status" value="1"/>
</dbReference>
<dbReference type="PANTHER" id="PTHR47074">
    <property type="entry name" value="BNAC02G40300D PROTEIN"/>
    <property type="match status" value="1"/>
</dbReference>
<evidence type="ECO:0000259" key="1">
    <source>
        <dbReference type="Pfam" id="PF13456"/>
    </source>
</evidence>
<dbReference type="PANTHER" id="PTHR47074:SF21">
    <property type="entry name" value="RNASE H TYPE-1 DOMAIN-CONTAINING PROTEIN"/>
    <property type="match status" value="1"/>
</dbReference>